<dbReference type="RefSeq" id="WP_304283153.1">
    <property type="nucleotide sequence ID" value="NZ_QFQZ01000134.1"/>
</dbReference>
<dbReference type="InterPro" id="IPR050204">
    <property type="entry name" value="AraC_XylS_family_regulators"/>
</dbReference>
<proteinExistence type="predicted"/>
<keyword evidence="1" id="KW-0805">Transcription regulation</keyword>
<dbReference type="GO" id="GO:0003700">
    <property type="term" value="F:DNA-binding transcription factor activity"/>
    <property type="evidence" value="ECO:0007669"/>
    <property type="project" value="InterPro"/>
</dbReference>
<evidence type="ECO:0000256" key="1">
    <source>
        <dbReference type="ARBA" id="ARBA00023015"/>
    </source>
</evidence>
<name>A0A2W5WRE3_9CAUL</name>
<dbReference type="PANTHER" id="PTHR46796">
    <property type="entry name" value="HTH-TYPE TRANSCRIPTIONAL ACTIVATOR RHAS-RELATED"/>
    <property type="match status" value="1"/>
</dbReference>
<dbReference type="GO" id="GO:0043565">
    <property type="term" value="F:sequence-specific DNA binding"/>
    <property type="evidence" value="ECO:0007669"/>
    <property type="project" value="InterPro"/>
</dbReference>
<keyword evidence="2" id="KW-0238">DNA-binding</keyword>
<dbReference type="Gene3D" id="1.10.10.60">
    <property type="entry name" value="Homeodomain-like"/>
    <property type="match status" value="2"/>
</dbReference>
<gene>
    <name evidence="5" type="ORF">DI526_22450</name>
</gene>
<sequence>MSQLQISDSRGSDTISLPTSFTRHRASSSGYLRLGGLLPWQTQRVREYVESGLDGRPSIKGAAEQAKLSPSYFSRRFRQSFGMTFSQFVARRRVARAQSMMIRSRSSLCQIALACGFTDQAHFTRTFGGLIGSTPSAWRRLAAQPIEQSHVTAAC</sequence>
<dbReference type="SUPFAM" id="SSF46689">
    <property type="entry name" value="Homeodomain-like"/>
    <property type="match status" value="2"/>
</dbReference>
<dbReference type="PROSITE" id="PS01124">
    <property type="entry name" value="HTH_ARAC_FAMILY_2"/>
    <property type="match status" value="1"/>
</dbReference>
<comment type="caution">
    <text evidence="5">The sequence shown here is derived from an EMBL/GenBank/DDBJ whole genome shotgun (WGS) entry which is preliminary data.</text>
</comment>
<dbReference type="InterPro" id="IPR018060">
    <property type="entry name" value="HTH_AraC"/>
</dbReference>
<dbReference type="EMBL" id="QFQZ01000134">
    <property type="protein sequence ID" value="PZR30464.1"/>
    <property type="molecule type" value="Genomic_DNA"/>
</dbReference>
<reference evidence="5 6" key="1">
    <citation type="submission" date="2017-08" db="EMBL/GenBank/DDBJ databases">
        <title>Infants hospitalized years apart are colonized by the same room-sourced microbial strains.</title>
        <authorList>
            <person name="Brooks B."/>
            <person name="Olm M.R."/>
            <person name="Firek B.A."/>
            <person name="Baker R."/>
            <person name="Thomas B.C."/>
            <person name="Morowitz M.J."/>
            <person name="Banfield J.F."/>
        </authorList>
    </citation>
    <scope>NUCLEOTIDE SEQUENCE [LARGE SCALE GENOMIC DNA]</scope>
    <source>
        <strain evidence="5">S2_003_000_R2_4</strain>
    </source>
</reference>
<evidence type="ECO:0000313" key="5">
    <source>
        <dbReference type="EMBL" id="PZR30464.1"/>
    </source>
</evidence>
<evidence type="ECO:0000256" key="2">
    <source>
        <dbReference type="ARBA" id="ARBA00023125"/>
    </source>
</evidence>
<feature type="domain" description="HTH araC/xylS-type" evidence="4">
    <location>
        <begin position="43"/>
        <end position="141"/>
    </location>
</feature>
<evidence type="ECO:0000256" key="3">
    <source>
        <dbReference type="ARBA" id="ARBA00023163"/>
    </source>
</evidence>
<dbReference type="Pfam" id="PF12833">
    <property type="entry name" value="HTH_18"/>
    <property type="match status" value="1"/>
</dbReference>
<dbReference type="SMART" id="SM00342">
    <property type="entry name" value="HTH_ARAC"/>
    <property type="match status" value="1"/>
</dbReference>
<evidence type="ECO:0000259" key="4">
    <source>
        <dbReference type="PROSITE" id="PS01124"/>
    </source>
</evidence>
<organism evidence="5 6">
    <name type="scientific">Caulobacter segnis</name>
    <dbReference type="NCBI Taxonomy" id="88688"/>
    <lineage>
        <taxon>Bacteria</taxon>
        <taxon>Pseudomonadati</taxon>
        <taxon>Pseudomonadota</taxon>
        <taxon>Alphaproteobacteria</taxon>
        <taxon>Caulobacterales</taxon>
        <taxon>Caulobacteraceae</taxon>
        <taxon>Caulobacter</taxon>
    </lineage>
</organism>
<accession>A0A2W5WRE3</accession>
<dbReference type="AlphaFoldDB" id="A0A2W5WRE3"/>
<keyword evidence="3" id="KW-0804">Transcription</keyword>
<dbReference type="PANTHER" id="PTHR46796:SF6">
    <property type="entry name" value="ARAC SUBFAMILY"/>
    <property type="match status" value="1"/>
</dbReference>
<dbReference type="InterPro" id="IPR009057">
    <property type="entry name" value="Homeodomain-like_sf"/>
</dbReference>
<dbReference type="Proteomes" id="UP000249393">
    <property type="component" value="Unassembled WGS sequence"/>
</dbReference>
<evidence type="ECO:0000313" key="6">
    <source>
        <dbReference type="Proteomes" id="UP000249393"/>
    </source>
</evidence>
<protein>
    <submittedName>
        <fullName evidence="5">AraC family transcriptional regulator</fullName>
    </submittedName>
</protein>